<gene>
    <name evidence="2" type="ORF">PSQ40_18095</name>
</gene>
<dbReference type="PANTHER" id="PTHR43130:SF14">
    <property type="entry name" value="DJ-1_PFPI DOMAIN-CONTAINING PROTEIN"/>
    <property type="match status" value="1"/>
</dbReference>
<dbReference type="RefSeq" id="WP_273953288.1">
    <property type="nucleotide sequence ID" value="NZ_JAQSIP010000010.1"/>
</dbReference>
<evidence type="ECO:0000313" key="3">
    <source>
        <dbReference type="Proteomes" id="UP001528673"/>
    </source>
</evidence>
<dbReference type="PANTHER" id="PTHR43130">
    <property type="entry name" value="ARAC-FAMILY TRANSCRIPTIONAL REGULATOR"/>
    <property type="match status" value="1"/>
</dbReference>
<sequence>MSPVPPPGAQRPLQIAILAFDEVEALDLAGPYEVFTTAARMAARMASEAGQPPPADSPAHWQVLCVGASRQPVRARAGMTLLPSHELAQCPHPDLLVVPGGVVDAALRSPATLAWVRSAAEHAQVTASVCTGAFILAAAGVLHDQTVTTHWEDVADLRRQYPALTVQEGVRWVDQGRLVTSAGISAGIDMSLHLVARLGSLALAERTARQMDYRWLRHPA</sequence>
<dbReference type="SUPFAM" id="SSF52317">
    <property type="entry name" value="Class I glutamine amidotransferase-like"/>
    <property type="match status" value="1"/>
</dbReference>
<dbReference type="EMBL" id="JAQSIP010000010">
    <property type="protein sequence ID" value="MDD0840496.1"/>
    <property type="molecule type" value="Genomic_DNA"/>
</dbReference>
<accession>A0ABT5N2G9</accession>
<evidence type="ECO:0000313" key="2">
    <source>
        <dbReference type="EMBL" id="MDD0840496.1"/>
    </source>
</evidence>
<dbReference type="InterPro" id="IPR029062">
    <property type="entry name" value="Class_I_gatase-like"/>
</dbReference>
<dbReference type="Proteomes" id="UP001528673">
    <property type="component" value="Unassembled WGS sequence"/>
</dbReference>
<dbReference type="InterPro" id="IPR052158">
    <property type="entry name" value="INH-QAR"/>
</dbReference>
<keyword evidence="3" id="KW-1185">Reference proteome</keyword>
<dbReference type="Pfam" id="PF01965">
    <property type="entry name" value="DJ-1_PfpI"/>
    <property type="match status" value="1"/>
</dbReference>
<reference evidence="2 3" key="1">
    <citation type="submission" date="2023-02" db="EMBL/GenBank/DDBJ databases">
        <title>Bacterial whole genomic sequence of Curvibacter sp. HBC61.</title>
        <authorList>
            <person name="Le V."/>
            <person name="Ko S.-R."/>
            <person name="Ahn C.-Y."/>
            <person name="Oh H.-M."/>
        </authorList>
    </citation>
    <scope>NUCLEOTIDE SEQUENCE [LARGE SCALE GENOMIC DNA]</scope>
    <source>
        <strain evidence="2 3">HBC61</strain>
    </source>
</reference>
<proteinExistence type="predicted"/>
<name>A0ABT5N2G9_9BURK</name>
<comment type="caution">
    <text evidence="2">The sequence shown here is derived from an EMBL/GenBank/DDBJ whole genome shotgun (WGS) entry which is preliminary data.</text>
</comment>
<dbReference type="CDD" id="cd03139">
    <property type="entry name" value="GATase1_PfpI_2"/>
    <property type="match status" value="1"/>
</dbReference>
<evidence type="ECO:0000259" key="1">
    <source>
        <dbReference type="Pfam" id="PF01965"/>
    </source>
</evidence>
<dbReference type="Gene3D" id="3.40.50.880">
    <property type="match status" value="1"/>
</dbReference>
<feature type="domain" description="DJ-1/PfpI" evidence="1">
    <location>
        <begin position="15"/>
        <end position="196"/>
    </location>
</feature>
<protein>
    <submittedName>
        <fullName evidence="2">DJ-1/PfpI family protein</fullName>
    </submittedName>
</protein>
<dbReference type="InterPro" id="IPR002818">
    <property type="entry name" value="DJ-1/PfpI"/>
</dbReference>
<organism evidence="2 3">
    <name type="scientific">Curvibacter cyanobacteriorum</name>
    <dbReference type="NCBI Taxonomy" id="3026422"/>
    <lineage>
        <taxon>Bacteria</taxon>
        <taxon>Pseudomonadati</taxon>
        <taxon>Pseudomonadota</taxon>
        <taxon>Betaproteobacteria</taxon>
        <taxon>Burkholderiales</taxon>
        <taxon>Comamonadaceae</taxon>
        <taxon>Curvibacter</taxon>
    </lineage>
</organism>